<keyword evidence="5" id="KW-1185">Reference proteome</keyword>
<protein>
    <submittedName>
        <fullName evidence="4">Peptidoglycan-binding domain 1 protein</fullName>
    </submittedName>
</protein>
<dbReference type="Gene3D" id="1.10.101.10">
    <property type="entry name" value="PGBD-like superfamily/PGBD"/>
    <property type="match status" value="1"/>
</dbReference>
<evidence type="ECO:0000313" key="5">
    <source>
        <dbReference type="Proteomes" id="UP000030960"/>
    </source>
</evidence>
<evidence type="ECO:0000256" key="1">
    <source>
        <dbReference type="SAM" id="MobiDB-lite"/>
    </source>
</evidence>
<dbReference type="InterPro" id="IPR036365">
    <property type="entry name" value="PGBD-like_sf"/>
</dbReference>
<organism evidence="4 5">
    <name type="scientific">Mameliella alba</name>
    <dbReference type="NCBI Taxonomy" id="561184"/>
    <lineage>
        <taxon>Bacteria</taxon>
        <taxon>Pseudomonadati</taxon>
        <taxon>Pseudomonadota</taxon>
        <taxon>Alphaproteobacteria</taxon>
        <taxon>Rhodobacterales</taxon>
        <taxon>Roseobacteraceae</taxon>
        <taxon>Mameliella</taxon>
    </lineage>
</organism>
<feature type="signal peptide" evidence="2">
    <location>
        <begin position="1"/>
        <end position="23"/>
    </location>
</feature>
<keyword evidence="2" id="KW-0732">Signal</keyword>
<evidence type="ECO:0000256" key="2">
    <source>
        <dbReference type="SAM" id="SignalP"/>
    </source>
</evidence>
<sequence>MKKIGKFAITLAAAGYLPQGAQAVIAPARSDRHDDPSASLFQLLRGEHTYTLAGHRSHSSHGSHGSHGSHRSSSSGGYSGGGSTYRPSKPSSNSTPPSSVMPRAPQAPKALPGNSAAFIEIVKRVQTALYTYGYYTGAIDGIVGTGTKTALSKFQKDWNLKITGTITPEVLDALNIVAK</sequence>
<dbReference type="InterPro" id="IPR036366">
    <property type="entry name" value="PGBDSf"/>
</dbReference>
<dbReference type="PATRIC" id="fig|1515334.3.peg.5435"/>
<dbReference type="InterPro" id="IPR002477">
    <property type="entry name" value="Peptidoglycan-bd-like"/>
</dbReference>
<dbReference type="InterPro" id="IPR023928">
    <property type="entry name" value="HxsA-like"/>
</dbReference>
<proteinExistence type="predicted"/>
<dbReference type="EMBL" id="JSUQ01000033">
    <property type="protein sequence ID" value="KHQ49993.1"/>
    <property type="molecule type" value="Genomic_DNA"/>
</dbReference>
<gene>
    <name evidence="4" type="ORF">OA50_05429</name>
</gene>
<dbReference type="OrthoDB" id="9816507at2"/>
<dbReference type="SUPFAM" id="SSF47090">
    <property type="entry name" value="PGBD-like"/>
    <property type="match status" value="1"/>
</dbReference>
<dbReference type="RefSeq" id="WP_043146696.1">
    <property type="nucleotide sequence ID" value="NZ_JAHVJH010000007.1"/>
</dbReference>
<feature type="compositionally biased region" description="Low complexity" evidence="1">
    <location>
        <begin position="87"/>
        <end position="102"/>
    </location>
</feature>
<feature type="domain" description="Peptidoglycan binding-like" evidence="3">
    <location>
        <begin position="122"/>
        <end position="174"/>
    </location>
</feature>
<name>A0A0B3RTC2_9RHOB</name>
<feature type="chain" id="PRO_5030004170" evidence="2">
    <location>
        <begin position="24"/>
        <end position="179"/>
    </location>
</feature>
<accession>A0A225QIG9</accession>
<dbReference type="AlphaFoldDB" id="A0A0B3RTC2"/>
<dbReference type="Pfam" id="PF01471">
    <property type="entry name" value="PG_binding_1"/>
    <property type="match status" value="1"/>
</dbReference>
<feature type="region of interest" description="Disordered" evidence="1">
    <location>
        <begin position="54"/>
        <end position="110"/>
    </location>
</feature>
<reference evidence="4 5" key="1">
    <citation type="submission" date="2014-10" db="EMBL/GenBank/DDBJ databases">
        <title>Genome sequence of Ponticoccus sp. strain UMTAT08 isolated from clonal culture of toxic dinoflagellate Alexandrium tamiyavanichii.</title>
        <authorList>
            <person name="Gan H.Y."/>
            <person name="Muhd D.-D."/>
            <person name="Mohd Noor M.E."/>
            <person name="Yeong Y.S."/>
            <person name="Usup G."/>
        </authorList>
    </citation>
    <scope>NUCLEOTIDE SEQUENCE [LARGE SCALE GENOMIC DNA]</scope>
    <source>
        <strain evidence="4 5">UMTAT08</strain>
    </source>
</reference>
<comment type="caution">
    <text evidence="4">The sequence shown here is derived from an EMBL/GenBank/DDBJ whole genome shotgun (WGS) entry which is preliminary data.</text>
</comment>
<dbReference type="NCBIfam" id="TIGR03979">
    <property type="entry name" value="His_Ser_Rich"/>
    <property type="match status" value="1"/>
</dbReference>
<evidence type="ECO:0000259" key="3">
    <source>
        <dbReference type="Pfam" id="PF01471"/>
    </source>
</evidence>
<evidence type="ECO:0000313" key="4">
    <source>
        <dbReference type="EMBL" id="KHQ49993.1"/>
    </source>
</evidence>
<accession>A0A0B3RTC2</accession>
<dbReference type="Proteomes" id="UP000030960">
    <property type="component" value="Unassembled WGS sequence"/>
</dbReference>